<dbReference type="Pfam" id="PF00756">
    <property type="entry name" value="Esterase"/>
    <property type="match status" value="1"/>
</dbReference>
<evidence type="ECO:0000256" key="3">
    <source>
        <dbReference type="SAM" id="SignalP"/>
    </source>
</evidence>
<evidence type="ECO:0000313" key="4">
    <source>
        <dbReference type="EMBL" id="KAF1685082.1"/>
    </source>
</evidence>
<dbReference type="PANTHER" id="PTHR40841">
    <property type="entry name" value="SIDEROPHORE TRIACETYLFUSARININE C ESTERASE"/>
    <property type="match status" value="1"/>
</dbReference>
<evidence type="ECO:0000256" key="2">
    <source>
        <dbReference type="ARBA" id="ARBA00022801"/>
    </source>
</evidence>
<dbReference type="InterPro" id="IPR029058">
    <property type="entry name" value="AB_hydrolase_fold"/>
</dbReference>
<evidence type="ECO:0000313" key="5">
    <source>
        <dbReference type="Proteomes" id="UP000462066"/>
    </source>
</evidence>
<reference evidence="4 5" key="1">
    <citation type="submission" date="2017-10" db="EMBL/GenBank/DDBJ databases">
        <title>Whole genome sequencing of Pseudoxanthomonas broegbernensis DSM 12573(T).</title>
        <authorList>
            <person name="Kumar S."/>
            <person name="Bansal K."/>
            <person name="Kaur A."/>
            <person name="Patil P."/>
            <person name="Sharma S."/>
            <person name="Patil P.B."/>
        </authorList>
    </citation>
    <scope>NUCLEOTIDE SEQUENCE [LARGE SCALE GENOMIC DNA]</scope>
    <source>
        <strain evidence="4 5">DSM 12573</strain>
    </source>
</reference>
<feature type="chain" id="PRO_5030642699" evidence="3">
    <location>
        <begin position="29"/>
        <end position="392"/>
    </location>
</feature>
<proteinExistence type="inferred from homology"/>
<dbReference type="GO" id="GO:0016788">
    <property type="term" value="F:hydrolase activity, acting on ester bonds"/>
    <property type="evidence" value="ECO:0007669"/>
    <property type="project" value="TreeGrafter"/>
</dbReference>
<comment type="similarity">
    <text evidence="1">Belongs to the esterase D family.</text>
</comment>
<dbReference type="EMBL" id="MWIP01000017">
    <property type="protein sequence ID" value="KAF1685082.1"/>
    <property type="molecule type" value="Genomic_DNA"/>
</dbReference>
<keyword evidence="3" id="KW-0732">Signal</keyword>
<keyword evidence="5" id="KW-1185">Reference proteome</keyword>
<name>A0A7V8GKL9_9GAMM</name>
<dbReference type="InterPro" id="IPR052558">
    <property type="entry name" value="Siderophore_Hydrolase_D"/>
</dbReference>
<dbReference type="InterPro" id="IPR000801">
    <property type="entry name" value="Esterase-like"/>
</dbReference>
<dbReference type="PANTHER" id="PTHR40841:SF2">
    <property type="entry name" value="SIDEROPHORE-DEGRADING ESTERASE (EUROFUNG)"/>
    <property type="match status" value="1"/>
</dbReference>
<keyword evidence="2" id="KW-0378">Hydrolase</keyword>
<gene>
    <name evidence="4" type="ORF">B1992_13235</name>
</gene>
<dbReference type="Gene3D" id="3.40.50.1820">
    <property type="entry name" value="alpha/beta hydrolase"/>
    <property type="match status" value="1"/>
</dbReference>
<dbReference type="Proteomes" id="UP000462066">
    <property type="component" value="Unassembled WGS sequence"/>
</dbReference>
<protein>
    <submittedName>
        <fullName evidence="4">Esterase</fullName>
    </submittedName>
</protein>
<accession>A0A7V8GKL9</accession>
<organism evidence="4 5">
    <name type="scientific">Pseudoxanthomonas broegbernensis</name>
    <dbReference type="NCBI Taxonomy" id="83619"/>
    <lineage>
        <taxon>Bacteria</taxon>
        <taxon>Pseudomonadati</taxon>
        <taxon>Pseudomonadota</taxon>
        <taxon>Gammaproteobacteria</taxon>
        <taxon>Lysobacterales</taxon>
        <taxon>Lysobacteraceae</taxon>
        <taxon>Pseudoxanthomonas</taxon>
    </lineage>
</organism>
<evidence type="ECO:0000256" key="1">
    <source>
        <dbReference type="ARBA" id="ARBA00005622"/>
    </source>
</evidence>
<sequence length="392" mass="41961">MHWRYGGKWLAMAVLAVGGATGAGTAAAAATAVAPVPMTLAGSLQWDQKASASGREYRVFVSIPDRPPPPAGYRVLYVLDGNAMFLTAVEAARAMERRPDVPRDAPAVVVGIGYPPGTDIGAARAFDLTPPGSEHARIRAATGGADAFLDFIERDLKPALAAQVALDPAQQALFGHSFGGLFVLHALAARPQAFQTWIAASPSVWMIPQGLREAIGSLAGRRDAASPPLRLLVTVGEHEQRPAPALRAHPDARKLIALLQERTQVDNARAIAALAGGVPGIEVRLDEIAGEDHGTVVPGAIGRAVWFALAPPLPAPPLPTAQEYLRMTPEQRYDLRLWVRELPDGRRIPWLAGLKRTLHDGLTAEQVQALHAERNRMDQEYGTRPHEVNAPK</sequence>
<feature type="signal peptide" evidence="3">
    <location>
        <begin position="1"/>
        <end position="28"/>
    </location>
</feature>
<dbReference type="RefSeq" id="WP_162311986.1">
    <property type="nucleotide sequence ID" value="NZ_JACHGU010000010.1"/>
</dbReference>
<dbReference type="AlphaFoldDB" id="A0A7V8GKL9"/>
<comment type="caution">
    <text evidence="4">The sequence shown here is derived from an EMBL/GenBank/DDBJ whole genome shotgun (WGS) entry which is preliminary data.</text>
</comment>
<dbReference type="SUPFAM" id="SSF53474">
    <property type="entry name" value="alpha/beta-Hydrolases"/>
    <property type="match status" value="1"/>
</dbReference>